<dbReference type="CDD" id="cd04320">
    <property type="entry name" value="AspRS_cyto_N"/>
    <property type="match status" value="1"/>
</dbReference>
<evidence type="ECO:0000313" key="16">
    <source>
        <dbReference type="Proteomes" id="UP000750711"/>
    </source>
</evidence>
<dbReference type="PRINTS" id="PR01042">
    <property type="entry name" value="TRNASYNTHASP"/>
</dbReference>
<dbReference type="InterPro" id="IPR002312">
    <property type="entry name" value="Asp/Asn-tRNA-synth_IIb"/>
</dbReference>
<dbReference type="GO" id="GO:0017101">
    <property type="term" value="C:aminoacyl-tRNA synthetase multienzyme complex"/>
    <property type="evidence" value="ECO:0007669"/>
    <property type="project" value="TreeGrafter"/>
</dbReference>
<feature type="compositionally biased region" description="Basic and acidic residues" evidence="13">
    <location>
        <begin position="61"/>
        <end position="88"/>
    </location>
</feature>
<accession>A0A9P8LFS8</accession>
<evidence type="ECO:0000256" key="12">
    <source>
        <dbReference type="ARBA" id="ARBA00047904"/>
    </source>
</evidence>
<evidence type="ECO:0000256" key="4">
    <source>
        <dbReference type="ARBA" id="ARBA00018853"/>
    </source>
</evidence>
<dbReference type="FunFam" id="2.40.50.140:FF:000132">
    <property type="entry name" value="Aspartyl-tRNA synthetase, cytoplasmic"/>
    <property type="match status" value="1"/>
</dbReference>
<dbReference type="SUPFAM" id="SSF55681">
    <property type="entry name" value="Class II aaRS and biotin synthetases"/>
    <property type="match status" value="1"/>
</dbReference>
<evidence type="ECO:0000256" key="9">
    <source>
        <dbReference type="ARBA" id="ARBA00022917"/>
    </source>
</evidence>
<comment type="subcellular location">
    <subcellularLocation>
        <location evidence="1">Cytoplasm</location>
    </subcellularLocation>
</comment>
<dbReference type="InterPro" id="IPR004523">
    <property type="entry name" value="Asp-tRNA_synthase_2"/>
</dbReference>
<keyword evidence="16" id="KW-1185">Reference proteome</keyword>
<dbReference type="PANTHER" id="PTHR43450:SF1">
    <property type="entry name" value="ASPARTATE--TRNA LIGASE, CYTOPLASMIC"/>
    <property type="match status" value="1"/>
</dbReference>
<evidence type="ECO:0000256" key="1">
    <source>
        <dbReference type="ARBA" id="ARBA00004496"/>
    </source>
</evidence>
<keyword evidence="8" id="KW-0067">ATP-binding</keyword>
<dbReference type="NCBIfam" id="NF003483">
    <property type="entry name" value="PRK05159.1"/>
    <property type="match status" value="1"/>
</dbReference>
<dbReference type="InterPro" id="IPR004364">
    <property type="entry name" value="Aa-tRNA-synt_II"/>
</dbReference>
<evidence type="ECO:0000256" key="8">
    <source>
        <dbReference type="ARBA" id="ARBA00022840"/>
    </source>
</evidence>
<dbReference type="CDD" id="cd00776">
    <property type="entry name" value="AsxRS_core"/>
    <property type="match status" value="1"/>
</dbReference>
<evidence type="ECO:0000256" key="5">
    <source>
        <dbReference type="ARBA" id="ARBA00022490"/>
    </source>
</evidence>
<dbReference type="EMBL" id="JAGHQM010000223">
    <property type="protein sequence ID" value="KAH0563295.1"/>
    <property type="molecule type" value="Genomic_DNA"/>
</dbReference>
<dbReference type="PROSITE" id="PS50862">
    <property type="entry name" value="AA_TRNA_LIGASE_II"/>
    <property type="match status" value="1"/>
</dbReference>
<keyword evidence="9" id="KW-0648">Protein biosynthesis</keyword>
<dbReference type="Proteomes" id="UP000750711">
    <property type="component" value="Unassembled WGS sequence"/>
</dbReference>
<evidence type="ECO:0000259" key="14">
    <source>
        <dbReference type="PROSITE" id="PS50862"/>
    </source>
</evidence>
<feature type="domain" description="Aminoacyl-transfer RNA synthetases class-II family profile" evidence="14">
    <location>
        <begin position="290"/>
        <end position="620"/>
    </location>
</feature>
<keyword evidence="10" id="KW-0030">Aminoacyl-tRNA synthetase</keyword>
<keyword evidence="7" id="KW-0547">Nucleotide-binding</keyword>
<dbReference type="InterPro" id="IPR045864">
    <property type="entry name" value="aa-tRNA-synth_II/BPL/LPL"/>
</dbReference>
<comment type="catalytic activity">
    <reaction evidence="12">
        <text>tRNA(Asp) + L-aspartate + ATP = L-aspartyl-tRNA(Asp) + AMP + diphosphate</text>
        <dbReference type="Rhea" id="RHEA:19649"/>
        <dbReference type="Rhea" id="RHEA-COMP:9660"/>
        <dbReference type="Rhea" id="RHEA-COMP:9678"/>
        <dbReference type="ChEBI" id="CHEBI:29991"/>
        <dbReference type="ChEBI" id="CHEBI:30616"/>
        <dbReference type="ChEBI" id="CHEBI:33019"/>
        <dbReference type="ChEBI" id="CHEBI:78442"/>
        <dbReference type="ChEBI" id="CHEBI:78516"/>
        <dbReference type="ChEBI" id="CHEBI:456215"/>
        <dbReference type="EC" id="6.1.1.12"/>
    </reaction>
</comment>
<dbReference type="GO" id="GO:0005829">
    <property type="term" value="C:cytosol"/>
    <property type="evidence" value="ECO:0007669"/>
    <property type="project" value="TreeGrafter"/>
</dbReference>
<dbReference type="HAMAP" id="MF_02075">
    <property type="entry name" value="Asp_tRNA_synth_type2"/>
    <property type="match status" value="1"/>
</dbReference>
<evidence type="ECO:0000256" key="2">
    <source>
        <dbReference type="ARBA" id="ARBA00005312"/>
    </source>
</evidence>
<dbReference type="Gene3D" id="2.40.50.140">
    <property type="entry name" value="Nucleic acid-binding proteins"/>
    <property type="match status" value="1"/>
</dbReference>
<sequence>MSSASTGPPIEGTAGLSVNDNESVPLGSVYNPTMPPTSPTRGPGMYREDGKPLSKNALKKLAKDREKAEKAAKRAALEEQQRRDREATSVDNAKANYGKLPMIRSTERTAVRRVLLNTLTPESHGGTTIVFRSRVQNARVQSAKLAFLVLRQQTTTIQTVVAANAEGTVSRQMVKWAGSINSESIVIVHGLVQTTPEPIKSASISDLEIHIQKIFVIAEAEPQLPIQLEDASRPEPLASESNAPLVSDSVDDEATREVQLDASGRPVVTLNSKLNNRVIDLRTLTNQAIFSISSGVCTLFREYLLQHSFIEVHTPKLIAAASEGGSNVFEVKYFDRKAYLAQSPQLYKQMLIAGDFERVFEIGPVFRAENSNTHRHMTEFTGLDLEMAFEEHYHEALDVLEGLFVYIFNGLKERFGKEIEVIRKQYPVDEFKIPKDGKVLRLTFAEGVKMLKEDGVELSEYDDLRHVISKLGCTNIVTKYSLYSTIDERHLGRLVRAKYDTDFYILDQFPLAVRPFYTMPSPLDPKLSNSYDFFMRGEEILSGAQRVHDSKFLEERMRGMDPPIDPNSEGLKDYVDAFRYGAPPHAGGGIGLERVVFLWLGLGNIRKASAFPRDPQRVRP</sequence>
<evidence type="ECO:0000256" key="10">
    <source>
        <dbReference type="ARBA" id="ARBA00023146"/>
    </source>
</evidence>
<dbReference type="GO" id="GO:0006422">
    <property type="term" value="P:aspartyl-tRNA aminoacylation"/>
    <property type="evidence" value="ECO:0007669"/>
    <property type="project" value="InterPro"/>
</dbReference>
<dbReference type="GO" id="GO:0004815">
    <property type="term" value="F:aspartate-tRNA ligase activity"/>
    <property type="evidence" value="ECO:0007669"/>
    <property type="project" value="UniProtKB-EC"/>
</dbReference>
<reference evidence="15" key="1">
    <citation type="submission" date="2021-03" db="EMBL/GenBank/DDBJ databases">
        <title>Comparative genomics and phylogenomic investigation of the class Geoglossomycetes provide insights into ecological specialization and systematics.</title>
        <authorList>
            <person name="Melie T."/>
            <person name="Pirro S."/>
            <person name="Miller A.N."/>
            <person name="Quandt A."/>
        </authorList>
    </citation>
    <scope>NUCLEOTIDE SEQUENCE</scope>
    <source>
        <strain evidence="15">CAQ_001_2017</strain>
    </source>
</reference>
<dbReference type="NCBIfam" id="TIGR00458">
    <property type="entry name" value="aspS_nondisc"/>
    <property type="match status" value="1"/>
</dbReference>
<feature type="region of interest" description="Disordered" evidence="13">
    <location>
        <begin position="1"/>
        <end position="91"/>
    </location>
</feature>
<dbReference type="InterPro" id="IPR012340">
    <property type="entry name" value="NA-bd_OB-fold"/>
</dbReference>
<dbReference type="SUPFAM" id="SSF50249">
    <property type="entry name" value="Nucleic acid-binding proteins"/>
    <property type="match status" value="1"/>
</dbReference>
<evidence type="ECO:0000256" key="7">
    <source>
        <dbReference type="ARBA" id="ARBA00022741"/>
    </source>
</evidence>
<comment type="similarity">
    <text evidence="2">Belongs to the class-II aminoacyl-tRNA synthetase family. Type 2 subfamily.</text>
</comment>
<comment type="caution">
    <text evidence="15">The sequence shown here is derived from an EMBL/GenBank/DDBJ whole genome shotgun (WGS) entry which is preliminary data.</text>
</comment>
<keyword evidence="6" id="KW-0436">Ligase</keyword>
<dbReference type="PANTHER" id="PTHR43450">
    <property type="entry name" value="ASPARTYL-TRNA SYNTHETASE"/>
    <property type="match status" value="1"/>
</dbReference>
<name>A0A9P8LFS8_9PEZI</name>
<evidence type="ECO:0000256" key="3">
    <source>
        <dbReference type="ARBA" id="ARBA00012841"/>
    </source>
</evidence>
<dbReference type="AlphaFoldDB" id="A0A9P8LFS8"/>
<dbReference type="InterPro" id="IPR004365">
    <property type="entry name" value="NA-bd_OB_tRNA"/>
</dbReference>
<protein>
    <recommendedName>
        <fullName evidence="4">Aspartate--tRNA ligase, cytoplasmic</fullName>
        <ecNumber evidence="3">6.1.1.12</ecNumber>
    </recommendedName>
    <alternativeName>
        <fullName evidence="11">Aspartyl-tRNA synthetase</fullName>
    </alternativeName>
</protein>
<dbReference type="Pfam" id="PF01336">
    <property type="entry name" value="tRNA_anti-codon"/>
    <property type="match status" value="1"/>
</dbReference>
<dbReference type="Pfam" id="PF00152">
    <property type="entry name" value="tRNA-synt_2"/>
    <property type="match status" value="1"/>
</dbReference>
<keyword evidence="5" id="KW-0963">Cytoplasm</keyword>
<dbReference type="GO" id="GO:0005524">
    <property type="term" value="F:ATP binding"/>
    <property type="evidence" value="ECO:0007669"/>
    <property type="project" value="UniProtKB-KW"/>
</dbReference>
<evidence type="ECO:0000256" key="11">
    <source>
        <dbReference type="ARBA" id="ARBA00033155"/>
    </source>
</evidence>
<gene>
    <name evidence="15" type="ORF">GP486_002135</name>
</gene>
<evidence type="ECO:0000313" key="15">
    <source>
        <dbReference type="EMBL" id="KAH0563295.1"/>
    </source>
</evidence>
<dbReference type="GO" id="GO:0003723">
    <property type="term" value="F:RNA binding"/>
    <property type="evidence" value="ECO:0007669"/>
    <property type="project" value="TreeGrafter"/>
</dbReference>
<proteinExistence type="inferred from homology"/>
<evidence type="ECO:0000256" key="6">
    <source>
        <dbReference type="ARBA" id="ARBA00022598"/>
    </source>
</evidence>
<evidence type="ECO:0000256" key="13">
    <source>
        <dbReference type="SAM" id="MobiDB-lite"/>
    </source>
</evidence>
<organism evidence="15 16">
    <name type="scientific">Trichoglossum hirsutum</name>
    <dbReference type="NCBI Taxonomy" id="265104"/>
    <lineage>
        <taxon>Eukaryota</taxon>
        <taxon>Fungi</taxon>
        <taxon>Dikarya</taxon>
        <taxon>Ascomycota</taxon>
        <taxon>Pezizomycotina</taxon>
        <taxon>Geoglossomycetes</taxon>
        <taxon>Geoglossales</taxon>
        <taxon>Geoglossaceae</taxon>
        <taxon>Trichoglossum</taxon>
    </lineage>
</organism>
<dbReference type="EC" id="6.1.1.12" evidence="3"/>
<dbReference type="FunFam" id="3.30.930.10:FF:000013">
    <property type="entry name" value="Aspartate--tRNA ligase, cytoplasmic"/>
    <property type="match status" value="1"/>
</dbReference>
<dbReference type="Gene3D" id="3.30.930.10">
    <property type="entry name" value="Bira Bifunctional Protein, Domain 2"/>
    <property type="match status" value="1"/>
</dbReference>
<dbReference type="InterPro" id="IPR006195">
    <property type="entry name" value="aa-tRNA-synth_II"/>
</dbReference>